<feature type="transmembrane region" description="Helical" evidence="8">
    <location>
        <begin position="311"/>
        <end position="329"/>
    </location>
</feature>
<organism evidence="9 10">
    <name type="scientific">Salicibibacter halophilus</name>
    <dbReference type="NCBI Taxonomy" id="2502791"/>
    <lineage>
        <taxon>Bacteria</taxon>
        <taxon>Bacillati</taxon>
        <taxon>Bacillota</taxon>
        <taxon>Bacilli</taxon>
        <taxon>Bacillales</taxon>
        <taxon>Bacillaceae</taxon>
        <taxon>Salicibibacter</taxon>
    </lineage>
</organism>
<evidence type="ECO:0000256" key="8">
    <source>
        <dbReference type="SAM" id="Phobius"/>
    </source>
</evidence>
<evidence type="ECO:0000313" key="10">
    <source>
        <dbReference type="Proteomes" id="UP000319756"/>
    </source>
</evidence>
<feature type="transmembrane region" description="Helical" evidence="8">
    <location>
        <begin position="236"/>
        <end position="269"/>
    </location>
</feature>
<dbReference type="InterPro" id="IPR000522">
    <property type="entry name" value="ABC_transptr_permease_BtuC"/>
</dbReference>
<evidence type="ECO:0000256" key="1">
    <source>
        <dbReference type="ARBA" id="ARBA00004651"/>
    </source>
</evidence>
<name>A0A514LLX0_9BACI</name>
<dbReference type="Proteomes" id="UP000319756">
    <property type="component" value="Chromosome"/>
</dbReference>
<dbReference type="FunFam" id="1.10.3470.10:FF:000001">
    <property type="entry name" value="Vitamin B12 ABC transporter permease BtuC"/>
    <property type="match status" value="1"/>
</dbReference>
<feature type="transmembrane region" description="Helical" evidence="8">
    <location>
        <begin position="12"/>
        <end position="32"/>
    </location>
</feature>
<dbReference type="CDD" id="cd06550">
    <property type="entry name" value="TM_ABC_iron-siderophores_like"/>
    <property type="match status" value="1"/>
</dbReference>
<keyword evidence="7 8" id="KW-0472">Membrane</keyword>
<feature type="transmembrane region" description="Helical" evidence="8">
    <location>
        <begin position="121"/>
        <end position="145"/>
    </location>
</feature>
<comment type="similarity">
    <text evidence="2">Belongs to the binding-protein-dependent transport system permease family. FecCD subfamily.</text>
</comment>
<proteinExistence type="inferred from homology"/>
<sequence length="336" mass="35486">MTHLLSSSKGKFFGLVVSCALLFVSFFLSVRLGQISLPGMTMIEAMVGFDENSAAHVITYERFSRAFTAALIGSSLAVSGGLLQALTRNPLASPGIFGINAGALFFVVFSVAVLSITSLSMLIWIAFFGAGFAAVIVLFLGFIGVDGLSPVRVVLAGTAVMALFTSFTQGMLVVNEANLDQMLLWMAGTVSGRTLDVLLPVLPFMIGALLCSFLLAKPINILMSGDDIAKGLGQKTLLVKVVLVLVAVLLAGGSVAIGGMIGFIGLIVPHIARSFVGNDHYWLLPYCVCIGATLLICADLVARFVIRPQEVPIGIMTALIGAPFFIYIARKGFRGR</sequence>
<dbReference type="GO" id="GO:0005886">
    <property type="term" value="C:plasma membrane"/>
    <property type="evidence" value="ECO:0007669"/>
    <property type="project" value="UniProtKB-SubCell"/>
</dbReference>
<dbReference type="SUPFAM" id="SSF81345">
    <property type="entry name" value="ABC transporter involved in vitamin B12 uptake, BtuC"/>
    <property type="match status" value="1"/>
</dbReference>
<feature type="transmembrane region" description="Helical" evidence="8">
    <location>
        <begin position="195"/>
        <end position="216"/>
    </location>
</feature>
<evidence type="ECO:0000256" key="7">
    <source>
        <dbReference type="ARBA" id="ARBA00023136"/>
    </source>
</evidence>
<gene>
    <name evidence="9" type="ORF">EPH95_16110</name>
</gene>
<reference evidence="10" key="1">
    <citation type="submission" date="2019-01" db="EMBL/GenBank/DDBJ databases">
        <title>Genomic analysis of Salicibibacter sp. NKC3-5.</title>
        <authorList>
            <person name="Oh Y.J."/>
        </authorList>
    </citation>
    <scope>NUCLEOTIDE SEQUENCE [LARGE SCALE GENOMIC DNA]</scope>
    <source>
        <strain evidence="10">NKC3-5</strain>
    </source>
</reference>
<dbReference type="InterPro" id="IPR037294">
    <property type="entry name" value="ABC_BtuC-like"/>
</dbReference>
<keyword evidence="4" id="KW-1003">Cell membrane</keyword>
<dbReference type="KEGG" id="sale:EPH95_16110"/>
<dbReference type="GO" id="GO:0022857">
    <property type="term" value="F:transmembrane transporter activity"/>
    <property type="evidence" value="ECO:0007669"/>
    <property type="project" value="InterPro"/>
</dbReference>
<dbReference type="GO" id="GO:0033214">
    <property type="term" value="P:siderophore-iron import into cell"/>
    <property type="evidence" value="ECO:0007669"/>
    <property type="project" value="TreeGrafter"/>
</dbReference>
<dbReference type="RefSeq" id="WP_142091028.1">
    <property type="nucleotide sequence ID" value="NZ_CP035485.1"/>
</dbReference>
<dbReference type="AlphaFoldDB" id="A0A514LLX0"/>
<protein>
    <submittedName>
        <fullName evidence="9">Iron ABC transporter permease</fullName>
    </submittedName>
</protein>
<evidence type="ECO:0000256" key="5">
    <source>
        <dbReference type="ARBA" id="ARBA00022692"/>
    </source>
</evidence>
<feature type="transmembrane region" description="Helical" evidence="8">
    <location>
        <begin position="281"/>
        <end position="305"/>
    </location>
</feature>
<dbReference type="PANTHER" id="PTHR30472:SF65">
    <property type="entry name" value="SIDEROPHORE TRANSPORT SYSTEM PERMEASE PROTEIN YFIZ-RELATED"/>
    <property type="match status" value="1"/>
</dbReference>
<evidence type="ECO:0000256" key="3">
    <source>
        <dbReference type="ARBA" id="ARBA00022448"/>
    </source>
</evidence>
<evidence type="ECO:0000256" key="6">
    <source>
        <dbReference type="ARBA" id="ARBA00022989"/>
    </source>
</evidence>
<keyword evidence="6 8" id="KW-1133">Transmembrane helix</keyword>
<keyword evidence="5 8" id="KW-0812">Transmembrane</keyword>
<evidence type="ECO:0000256" key="4">
    <source>
        <dbReference type="ARBA" id="ARBA00022475"/>
    </source>
</evidence>
<keyword evidence="3" id="KW-0813">Transport</keyword>
<evidence type="ECO:0000313" key="9">
    <source>
        <dbReference type="EMBL" id="QDI92525.1"/>
    </source>
</evidence>
<feature type="transmembrane region" description="Helical" evidence="8">
    <location>
        <begin position="66"/>
        <end position="86"/>
    </location>
</feature>
<dbReference type="Pfam" id="PF01032">
    <property type="entry name" value="FecCD"/>
    <property type="match status" value="1"/>
</dbReference>
<accession>A0A514LLX0</accession>
<evidence type="ECO:0000256" key="2">
    <source>
        <dbReference type="ARBA" id="ARBA00007935"/>
    </source>
</evidence>
<feature type="transmembrane region" description="Helical" evidence="8">
    <location>
        <begin position="151"/>
        <end position="174"/>
    </location>
</feature>
<dbReference type="PANTHER" id="PTHR30472">
    <property type="entry name" value="FERRIC ENTEROBACTIN TRANSPORT SYSTEM PERMEASE PROTEIN"/>
    <property type="match status" value="1"/>
</dbReference>
<comment type="subcellular location">
    <subcellularLocation>
        <location evidence="1">Cell membrane</location>
        <topology evidence="1">Multi-pass membrane protein</topology>
    </subcellularLocation>
</comment>
<keyword evidence="10" id="KW-1185">Reference proteome</keyword>
<dbReference type="Gene3D" id="1.10.3470.10">
    <property type="entry name" value="ABC transporter involved in vitamin B12 uptake, BtuC"/>
    <property type="match status" value="1"/>
</dbReference>
<feature type="transmembrane region" description="Helical" evidence="8">
    <location>
        <begin position="92"/>
        <end position="114"/>
    </location>
</feature>
<dbReference type="EMBL" id="CP035485">
    <property type="protein sequence ID" value="QDI92525.1"/>
    <property type="molecule type" value="Genomic_DNA"/>
</dbReference>
<dbReference type="OrthoDB" id="9811721at2"/>